<keyword evidence="6" id="KW-0998">Cell outer membrane</keyword>
<dbReference type="CDD" id="cd06339">
    <property type="entry name" value="PBP1_YraM_LppC_lipoprotein-like"/>
    <property type="match status" value="1"/>
</dbReference>
<keyword evidence="1 8" id="KW-0732">Signal</keyword>
<sequence>MKYMKFNWRLSLCAITISTLVVGCAAPIQHNQSAQKPAQQNQAQITSLLQKADRSKPIKSARLKAEAARLLLSMGKKSDAALVLEQINVALLPPGMRFDIAKLQAEASISQNRPEVALDQLERFSASNQEKLLTEQKITLLKLKAEAFELQKETVAEVKSLIKLSLLLESNEAKQQIHDDIWKKLLILDHTTVNTLLRSGTNSYYEQGWLELINELSSTTQLDAQHQSIANWSQLWESHPAKTILPTPLKGLGQQALNVSKIAVLLPFTGNLAKHANVIKEGLMTAHFRHRTAGRAIPEMLFLDSGKINTPIQLASIINEQNIDLVIGPLTKDYVNVLAADQHITIPILALNYGDQVSREGLYQFGLSADDEARQIAEKLWQDGARTVAVLTPTSTWGERISVAFTQHFKALGGTVAVRDTFGETSALSEDIARFLATDKSKQRYKRIKQLVYTRNIEFEEHRRQDIDAIVLSALPNDARQIIPILAFNFAGDLPIYATSHVYSGTTDPVQDQDLNNIQFLDTPWNLKPPSQDKVLISQQRNNTNSRFGRLYALGLDAYRIVPYLQQLSALPNAEIQGETGKLSIDPSGRVTRTLIWATYKEGMPQIQQ</sequence>
<evidence type="ECO:0000313" key="9">
    <source>
        <dbReference type="EMBL" id="PIE25419.1"/>
    </source>
</evidence>
<keyword evidence="2" id="KW-0133">Cell shape</keyword>
<evidence type="ECO:0000256" key="5">
    <source>
        <dbReference type="ARBA" id="ARBA00023139"/>
    </source>
</evidence>
<dbReference type="PANTHER" id="PTHR38038">
    <property type="entry name" value="PENICILLIN-BINDING PROTEIN ACTIVATOR LPOA"/>
    <property type="match status" value="1"/>
</dbReference>
<evidence type="ECO:0000256" key="8">
    <source>
        <dbReference type="SAM" id="SignalP"/>
    </source>
</evidence>
<evidence type="ECO:0000256" key="4">
    <source>
        <dbReference type="ARBA" id="ARBA00023136"/>
    </source>
</evidence>
<evidence type="ECO:0000256" key="2">
    <source>
        <dbReference type="ARBA" id="ARBA00022960"/>
    </source>
</evidence>
<dbReference type="AlphaFoldDB" id="A0A2G6JSB7"/>
<dbReference type="GO" id="GO:0009252">
    <property type="term" value="P:peptidoglycan biosynthetic process"/>
    <property type="evidence" value="ECO:0007669"/>
    <property type="project" value="UniProtKB-KW"/>
</dbReference>
<keyword evidence="5" id="KW-0564">Palmitate</keyword>
<dbReference type="Gene3D" id="1.25.40.10">
    <property type="entry name" value="Tetratricopeptide repeat domain"/>
    <property type="match status" value="1"/>
</dbReference>
<comment type="caution">
    <text evidence="9">The sequence shown here is derived from an EMBL/GenBank/DDBJ whole genome shotgun (WGS) entry which is preliminary data.</text>
</comment>
<keyword evidence="3" id="KW-0573">Peptidoglycan synthesis</keyword>
<dbReference type="GO" id="GO:0030234">
    <property type="term" value="F:enzyme regulator activity"/>
    <property type="evidence" value="ECO:0007669"/>
    <property type="project" value="TreeGrafter"/>
</dbReference>
<dbReference type="InterPro" id="IPR007443">
    <property type="entry name" value="LpoA"/>
</dbReference>
<name>A0A2G6JSB7_NEPCE</name>
<keyword evidence="7" id="KW-0449">Lipoprotein</keyword>
<gene>
    <name evidence="9" type="ORF">CSA60_00490</name>
</gene>
<dbReference type="Pfam" id="PF04348">
    <property type="entry name" value="LppC"/>
    <property type="match status" value="1"/>
</dbReference>
<reference evidence="9 10" key="1">
    <citation type="submission" date="2017-10" db="EMBL/GenBank/DDBJ databases">
        <title>Novel microbial diversity and functional potential in the marine mammal oral microbiome.</title>
        <authorList>
            <person name="Dudek N.K."/>
            <person name="Sun C.L."/>
            <person name="Burstein D."/>
            <person name="Kantor R.S."/>
            <person name="Aliaga Goltsman D.S."/>
            <person name="Bik E.M."/>
            <person name="Thomas B.C."/>
            <person name="Banfield J.F."/>
            <person name="Relman D.A."/>
        </authorList>
    </citation>
    <scope>NUCLEOTIDE SEQUENCE [LARGE SCALE GENOMIC DNA]</scope>
    <source>
        <strain evidence="9">DOLJORAL78_47_21</strain>
    </source>
</reference>
<feature type="chain" id="PRO_5013808392" description="Penicillin-binding protein activator" evidence="8">
    <location>
        <begin position="26"/>
        <end position="609"/>
    </location>
</feature>
<organism evidence="9 10">
    <name type="scientific">Neptuniibacter caesariensis</name>
    <dbReference type="NCBI Taxonomy" id="207954"/>
    <lineage>
        <taxon>Bacteria</taxon>
        <taxon>Pseudomonadati</taxon>
        <taxon>Pseudomonadota</taxon>
        <taxon>Gammaproteobacteria</taxon>
        <taxon>Oceanospirillales</taxon>
        <taxon>Oceanospirillaceae</taxon>
        <taxon>Neptuniibacter</taxon>
    </lineage>
</organism>
<evidence type="ECO:0000313" key="10">
    <source>
        <dbReference type="Proteomes" id="UP000243469"/>
    </source>
</evidence>
<evidence type="ECO:0008006" key="11">
    <source>
        <dbReference type="Google" id="ProtNLM"/>
    </source>
</evidence>
<dbReference type="PROSITE" id="PS51257">
    <property type="entry name" value="PROKAR_LIPOPROTEIN"/>
    <property type="match status" value="1"/>
</dbReference>
<accession>A0A2G6JSB7</accession>
<dbReference type="InterPro" id="IPR011990">
    <property type="entry name" value="TPR-like_helical_dom_sf"/>
</dbReference>
<proteinExistence type="predicted"/>
<evidence type="ECO:0000256" key="6">
    <source>
        <dbReference type="ARBA" id="ARBA00023237"/>
    </source>
</evidence>
<dbReference type="SUPFAM" id="SSF53822">
    <property type="entry name" value="Periplasmic binding protein-like I"/>
    <property type="match status" value="1"/>
</dbReference>
<protein>
    <recommendedName>
        <fullName evidence="11">Penicillin-binding protein activator</fullName>
    </recommendedName>
</protein>
<dbReference type="Proteomes" id="UP000243469">
    <property type="component" value="Unassembled WGS sequence"/>
</dbReference>
<feature type="signal peptide" evidence="8">
    <location>
        <begin position="1"/>
        <end position="25"/>
    </location>
</feature>
<dbReference type="GO" id="GO:0008360">
    <property type="term" value="P:regulation of cell shape"/>
    <property type="evidence" value="ECO:0007669"/>
    <property type="project" value="UniProtKB-KW"/>
</dbReference>
<evidence type="ECO:0000256" key="7">
    <source>
        <dbReference type="ARBA" id="ARBA00023288"/>
    </source>
</evidence>
<dbReference type="EMBL" id="PDSH01000005">
    <property type="protein sequence ID" value="PIE25419.1"/>
    <property type="molecule type" value="Genomic_DNA"/>
</dbReference>
<dbReference type="PANTHER" id="PTHR38038:SF1">
    <property type="entry name" value="PENICILLIN-BINDING PROTEIN ACTIVATOR LPOA"/>
    <property type="match status" value="1"/>
</dbReference>
<evidence type="ECO:0000256" key="1">
    <source>
        <dbReference type="ARBA" id="ARBA00022729"/>
    </source>
</evidence>
<evidence type="ECO:0000256" key="3">
    <source>
        <dbReference type="ARBA" id="ARBA00022984"/>
    </source>
</evidence>
<dbReference type="InterPro" id="IPR028082">
    <property type="entry name" value="Peripla_BP_I"/>
</dbReference>
<dbReference type="GO" id="GO:0031241">
    <property type="term" value="C:periplasmic side of cell outer membrane"/>
    <property type="evidence" value="ECO:0007669"/>
    <property type="project" value="TreeGrafter"/>
</dbReference>
<keyword evidence="4" id="KW-0472">Membrane</keyword>
<dbReference type="Gene3D" id="1.25.40.650">
    <property type="match status" value="1"/>
</dbReference>
<dbReference type="Gene3D" id="3.40.50.2300">
    <property type="match status" value="2"/>
</dbReference>